<organism evidence="1 2">
    <name type="scientific">Bacillus thuringiensis HD-789</name>
    <dbReference type="NCBI Taxonomy" id="1217737"/>
    <lineage>
        <taxon>Bacteria</taxon>
        <taxon>Bacillati</taxon>
        <taxon>Bacillota</taxon>
        <taxon>Bacilli</taxon>
        <taxon>Bacillales</taxon>
        <taxon>Bacillaceae</taxon>
        <taxon>Bacillus</taxon>
        <taxon>Bacillus cereus group</taxon>
    </lineage>
</organism>
<dbReference type="AlphaFoldDB" id="A0A9W3JPA0"/>
<evidence type="ECO:0000313" key="2">
    <source>
        <dbReference type="Proteomes" id="UP000005257"/>
    </source>
</evidence>
<dbReference type="Proteomes" id="UP000005257">
    <property type="component" value="Chromosome"/>
</dbReference>
<protein>
    <submittedName>
        <fullName evidence="1">Uncharacterized protein</fullName>
    </submittedName>
</protein>
<dbReference type="KEGG" id="btn:BTF1_15070"/>
<dbReference type="EMBL" id="CP003763">
    <property type="protein sequence ID" value="AFQ27189.1"/>
    <property type="molecule type" value="Genomic_DNA"/>
</dbReference>
<name>A0A9W3JPA0_BACTU</name>
<reference evidence="1 2" key="1">
    <citation type="journal article" date="2013" name="Genome Announc.">
        <title>Complete Genome Sequence of Bacillus thuringiensis Serovar Israelensis Strain HD-789.</title>
        <authorList>
            <person name="Doggett N.A."/>
            <person name="Stubben C.J."/>
            <person name="Chertkov O."/>
            <person name="Bruce D.C."/>
            <person name="Detter J.C."/>
            <person name="Johnson S.L."/>
            <person name="Han C.S."/>
        </authorList>
    </citation>
    <scope>NUCLEOTIDE SEQUENCE [LARGE SCALE GENOMIC DNA]</scope>
    <source>
        <strain evidence="1 2">HD-789</strain>
    </source>
</reference>
<gene>
    <name evidence="1" type="ORF">BTF1_15070</name>
</gene>
<evidence type="ECO:0000313" key="1">
    <source>
        <dbReference type="EMBL" id="AFQ27189.1"/>
    </source>
</evidence>
<accession>A0A9W3JPA0</accession>
<sequence length="72" mass="8886">MNKIIKYKGFTIKETFGERKIEEVFEEVYEKIYGIEIKVRRRTPEKLATEKHQEKKYNQEYLQCQNNHHSKH</sequence>
<proteinExistence type="predicted"/>